<dbReference type="RefSeq" id="WP_251945047.1">
    <property type="nucleotide sequence ID" value="NZ_JAMRYM010000027.1"/>
</dbReference>
<dbReference type="PROSITE" id="PS51257">
    <property type="entry name" value="PROKAR_LIPOPROTEIN"/>
    <property type="match status" value="1"/>
</dbReference>
<organism evidence="3 4">
    <name type="scientific">Rathayibacter rubneri</name>
    <dbReference type="NCBI Taxonomy" id="2950106"/>
    <lineage>
        <taxon>Bacteria</taxon>
        <taxon>Bacillati</taxon>
        <taxon>Actinomycetota</taxon>
        <taxon>Actinomycetes</taxon>
        <taxon>Micrococcales</taxon>
        <taxon>Microbacteriaceae</taxon>
        <taxon>Rathayibacter</taxon>
    </lineage>
</organism>
<dbReference type="EMBL" id="JAMRYM010000027">
    <property type="protein sequence ID" value="MCM6762429.1"/>
    <property type="molecule type" value="Genomic_DNA"/>
</dbReference>
<evidence type="ECO:0000256" key="1">
    <source>
        <dbReference type="SAM" id="MobiDB-lite"/>
    </source>
</evidence>
<sequence length="213" mass="20856">MARQTTTQRILIALSSTLLVAGLSGCTAAAPVASAPAGSSSGSASGSASASASTSEPASEPEGPRPVPSAVLTPAPVSVVPGGSTPLPSTGPCEIAYVDAAEAGTIGGVDIEFVRDRGSRTGATGAVTTAGDGTPASYLVAAGDISAQIADRFCVSTDFLDALNSVRRDGVSIDSLFGGDTLNLSPSTVLSVGDQNGAVLDNPEPDPLPEQAE</sequence>
<feature type="chain" id="PRO_5040853077" description="LysM domain-containing protein" evidence="2">
    <location>
        <begin position="30"/>
        <end position="213"/>
    </location>
</feature>
<proteinExistence type="predicted"/>
<reference evidence="3" key="1">
    <citation type="submission" date="2022-06" db="EMBL/GenBank/DDBJ databases">
        <title>Whole genome shotgun sequencing (WGS) of Rathayibacter sp. ZW T2_19, isolated from stored onions (Allium cepa).</title>
        <authorList>
            <person name="Stoll D.A."/>
            <person name="Huch M."/>
        </authorList>
    </citation>
    <scope>NUCLEOTIDE SEQUENCE</scope>
    <source>
        <strain evidence="3">ZW T2_19</strain>
    </source>
</reference>
<evidence type="ECO:0000313" key="4">
    <source>
        <dbReference type="Proteomes" id="UP001155240"/>
    </source>
</evidence>
<feature type="signal peptide" evidence="2">
    <location>
        <begin position="1"/>
        <end position="29"/>
    </location>
</feature>
<feature type="compositionally biased region" description="Low complexity" evidence="1">
    <location>
        <begin position="31"/>
        <end position="61"/>
    </location>
</feature>
<protein>
    <recommendedName>
        <fullName evidence="5">LysM domain-containing protein</fullName>
    </recommendedName>
</protein>
<keyword evidence="2" id="KW-0732">Signal</keyword>
<feature type="region of interest" description="Disordered" evidence="1">
    <location>
        <begin position="31"/>
        <end position="75"/>
    </location>
</feature>
<dbReference type="AlphaFoldDB" id="A0A9X2DXI5"/>
<feature type="region of interest" description="Disordered" evidence="1">
    <location>
        <begin position="193"/>
        <end position="213"/>
    </location>
</feature>
<evidence type="ECO:0008006" key="5">
    <source>
        <dbReference type="Google" id="ProtNLM"/>
    </source>
</evidence>
<evidence type="ECO:0000256" key="2">
    <source>
        <dbReference type="SAM" id="SignalP"/>
    </source>
</evidence>
<comment type="caution">
    <text evidence="3">The sequence shown here is derived from an EMBL/GenBank/DDBJ whole genome shotgun (WGS) entry which is preliminary data.</text>
</comment>
<accession>A0A9X2DXI5</accession>
<evidence type="ECO:0000313" key="3">
    <source>
        <dbReference type="EMBL" id="MCM6762429.1"/>
    </source>
</evidence>
<name>A0A9X2DXI5_9MICO</name>
<keyword evidence="4" id="KW-1185">Reference proteome</keyword>
<dbReference type="Proteomes" id="UP001155240">
    <property type="component" value="Unassembled WGS sequence"/>
</dbReference>
<gene>
    <name evidence="3" type="ORF">NB037_08355</name>
</gene>